<evidence type="ECO:0000259" key="1">
    <source>
        <dbReference type="PROSITE" id="PS51819"/>
    </source>
</evidence>
<dbReference type="PROSITE" id="PS51819">
    <property type="entry name" value="VOC"/>
    <property type="match status" value="1"/>
</dbReference>
<dbReference type="InterPro" id="IPR037523">
    <property type="entry name" value="VOC_core"/>
</dbReference>
<dbReference type="Pfam" id="PF00903">
    <property type="entry name" value="Glyoxalase"/>
    <property type="match status" value="1"/>
</dbReference>
<evidence type="ECO:0000313" key="3">
    <source>
        <dbReference type="Proteomes" id="UP001366503"/>
    </source>
</evidence>
<proteinExistence type="predicted"/>
<dbReference type="InterPro" id="IPR029068">
    <property type="entry name" value="Glyas_Bleomycin-R_OHBP_Dase"/>
</dbReference>
<dbReference type="Gene3D" id="3.10.180.10">
    <property type="entry name" value="2,3-Dihydroxybiphenyl 1,2-Dioxygenase, domain 1"/>
    <property type="match status" value="1"/>
</dbReference>
<accession>A0ABU8KKA3</accession>
<dbReference type="CDD" id="cd07253">
    <property type="entry name" value="GLOD5"/>
    <property type="match status" value="1"/>
</dbReference>
<dbReference type="PANTHER" id="PTHR21366:SF14">
    <property type="entry name" value="GLYOXALASE DOMAIN-CONTAINING PROTEIN 5"/>
    <property type="match status" value="1"/>
</dbReference>
<reference evidence="2 3" key="1">
    <citation type="submission" date="2022-12" db="EMBL/GenBank/DDBJ databases">
        <authorList>
            <person name="Muema E."/>
        </authorList>
    </citation>
    <scope>NUCLEOTIDE SEQUENCE [LARGE SCALE GENOMIC DNA]</scope>
    <source>
        <strain evidence="3">1330</strain>
    </source>
</reference>
<dbReference type="PANTHER" id="PTHR21366">
    <property type="entry name" value="GLYOXALASE FAMILY PROTEIN"/>
    <property type="match status" value="1"/>
</dbReference>
<feature type="domain" description="VOC" evidence="1">
    <location>
        <begin position="4"/>
        <end position="124"/>
    </location>
</feature>
<dbReference type="InterPro" id="IPR004360">
    <property type="entry name" value="Glyas_Fos-R_dOase_dom"/>
</dbReference>
<name>A0ABU8KKA3_9HYPH</name>
<dbReference type="Proteomes" id="UP001366503">
    <property type="component" value="Unassembled WGS sequence"/>
</dbReference>
<dbReference type="RefSeq" id="WP_337096481.1">
    <property type="nucleotide sequence ID" value="NZ_JAPYKO010000031.1"/>
</dbReference>
<comment type="caution">
    <text evidence="2">The sequence shown here is derived from an EMBL/GenBank/DDBJ whole genome shotgun (WGS) entry which is preliminary data.</text>
</comment>
<dbReference type="EMBL" id="JAPYKO010000031">
    <property type="protein sequence ID" value="MEI9406109.1"/>
    <property type="molecule type" value="Genomic_DNA"/>
</dbReference>
<gene>
    <name evidence="2" type="ORF">O7A05_28675</name>
</gene>
<dbReference type="InterPro" id="IPR050383">
    <property type="entry name" value="GlyoxalaseI/FosfomycinResist"/>
</dbReference>
<sequence>MIAGIDHFVLTVRSVEATCAFYQRVLGMRRLDEPNRPTALLFGSQKINLHEIGRTFEPKAKAPTPGSGDFCLVAAVPLAEVQASLEANGVAVEVGPVERTGARGPMMSVYFRDPDGNLVEVSEYPFT</sequence>
<evidence type="ECO:0000313" key="2">
    <source>
        <dbReference type="EMBL" id="MEI9406109.1"/>
    </source>
</evidence>
<protein>
    <submittedName>
        <fullName evidence="2">VOC family protein</fullName>
    </submittedName>
</protein>
<keyword evidence="3" id="KW-1185">Reference proteome</keyword>
<dbReference type="SUPFAM" id="SSF54593">
    <property type="entry name" value="Glyoxalase/Bleomycin resistance protein/Dihydroxybiphenyl dioxygenase"/>
    <property type="match status" value="1"/>
</dbReference>
<organism evidence="2 3">
    <name type="scientific">Mesorhizobium argentiipisi</name>
    <dbReference type="NCBI Taxonomy" id="3015175"/>
    <lineage>
        <taxon>Bacteria</taxon>
        <taxon>Pseudomonadati</taxon>
        <taxon>Pseudomonadota</taxon>
        <taxon>Alphaproteobacteria</taxon>
        <taxon>Hyphomicrobiales</taxon>
        <taxon>Phyllobacteriaceae</taxon>
        <taxon>Mesorhizobium</taxon>
    </lineage>
</organism>